<evidence type="ECO:0000313" key="2">
    <source>
        <dbReference type="Proteomes" id="UP000829398"/>
    </source>
</evidence>
<comment type="caution">
    <text evidence="1">The sequence shown here is derived from an EMBL/GenBank/DDBJ whole genome shotgun (WGS) entry which is preliminary data.</text>
</comment>
<keyword evidence="2" id="KW-1185">Reference proteome</keyword>
<gene>
    <name evidence="1" type="ORF">KPL71_020223</name>
</gene>
<dbReference type="EMBL" id="CM039176">
    <property type="protein sequence ID" value="KAH9713034.1"/>
    <property type="molecule type" value="Genomic_DNA"/>
</dbReference>
<protein>
    <submittedName>
        <fullName evidence="1">Cleft lip and palate associated transmembrane protein-like</fullName>
    </submittedName>
</protein>
<name>A0ACB8J551_CITSI</name>
<reference evidence="2" key="1">
    <citation type="journal article" date="2023" name="Hortic. Res.">
        <title>A chromosome-level phased genome enabling allele-level studies in sweet orange: a case study on citrus Huanglongbing tolerance.</title>
        <authorList>
            <person name="Wu B."/>
            <person name="Yu Q."/>
            <person name="Deng Z."/>
            <person name="Duan Y."/>
            <person name="Luo F."/>
            <person name="Gmitter F. Jr."/>
        </authorList>
    </citation>
    <scope>NUCLEOTIDE SEQUENCE [LARGE SCALE GENOMIC DNA]</scope>
    <source>
        <strain evidence="2">cv. Valencia</strain>
    </source>
</reference>
<sequence>MAPPPPAQAAGGGGGGQQQRQQQAGGLGQTITGVIRIAVFWYFASKFFAPKRPAGPESAQLMSNLFQRGEYLDMWLYVSEHEKFNDFGNEGALIWHETNMPYAVWSRESTRTLSLKYYPTEALKNNGSLYVHVFFARSGYPPDPNDPEYQPLAVFGKTHSIVVYYPKSKADKKRSLLRNPKDSEEAQPLVQAVDDPQGDSEDDGPVEWISFWKPNITINLVDDFTRYACSEGQVSVRYPSNAAPPNIAPYLNVEPTTGNYFPTIFFNEFWLLRDKLIPINETVTELPLNLEVGPISMTKWQLFLQIDQSFQIHRSYGSMLEGEADELKLIVFLYLLDNDTSWMILASSGVGCCIEFWKIGKAMHIEIDRSGTIPMLRFRDRESYAGNKTKEYDDIAMKYLSGVLFFLAICSSIYSLMYERHKSWYSWILSSLTSCVYMFGFTMMCPQLFINYKLKSVAHLPWRQMTYKFLNTIIDDLFAFVIKMPTLHRLSVFRDDLVFLIYLYQRWIYKVDKTRVNEFGFAGEDDKVSDGTETDALISLFLVLLLELLSIPFLPRGKKCMNPQHNRMLLEHLQGFGSSSVASTDAVAADRMAQLTA</sequence>
<evidence type="ECO:0000313" key="1">
    <source>
        <dbReference type="EMBL" id="KAH9713034.1"/>
    </source>
</evidence>
<proteinExistence type="predicted"/>
<accession>A0ACB8J551</accession>
<dbReference type="Proteomes" id="UP000829398">
    <property type="component" value="Chromosome 7"/>
</dbReference>
<organism evidence="1 2">
    <name type="scientific">Citrus sinensis</name>
    <name type="common">Sweet orange</name>
    <name type="synonym">Citrus aurantium var. sinensis</name>
    <dbReference type="NCBI Taxonomy" id="2711"/>
    <lineage>
        <taxon>Eukaryota</taxon>
        <taxon>Viridiplantae</taxon>
        <taxon>Streptophyta</taxon>
        <taxon>Embryophyta</taxon>
        <taxon>Tracheophyta</taxon>
        <taxon>Spermatophyta</taxon>
        <taxon>Magnoliopsida</taxon>
        <taxon>eudicotyledons</taxon>
        <taxon>Gunneridae</taxon>
        <taxon>Pentapetalae</taxon>
        <taxon>rosids</taxon>
        <taxon>malvids</taxon>
        <taxon>Sapindales</taxon>
        <taxon>Rutaceae</taxon>
        <taxon>Aurantioideae</taxon>
        <taxon>Citrus</taxon>
    </lineage>
</organism>